<keyword evidence="4" id="KW-1185">Reference proteome</keyword>
<proteinExistence type="inferred from homology"/>
<organism evidence="3 4">
    <name type="scientific">Nonomuraea monospora</name>
    <dbReference type="NCBI Taxonomy" id="568818"/>
    <lineage>
        <taxon>Bacteria</taxon>
        <taxon>Bacillati</taxon>
        <taxon>Actinomycetota</taxon>
        <taxon>Actinomycetes</taxon>
        <taxon>Streptosporangiales</taxon>
        <taxon>Streptosporangiaceae</taxon>
        <taxon>Nonomuraea</taxon>
    </lineage>
</organism>
<evidence type="ECO:0000256" key="2">
    <source>
        <dbReference type="SAM" id="MobiDB-lite"/>
    </source>
</evidence>
<dbReference type="RefSeq" id="WP_344493931.1">
    <property type="nucleotide sequence ID" value="NZ_BAAAQX010000049.1"/>
</dbReference>
<protein>
    <recommendedName>
        <fullName evidence="5">Tryptophan halogenase</fullName>
    </recommendedName>
</protein>
<dbReference type="SUPFAM" id="SSF51905">
    <property type="entry name" value="FAD/NAD(P)-binding domain"/>
    <property type="match status" value="1"/>
</dbReference>
<name>A0ABN3D148_9ACTN</name>
<dbReference type="InterPro" id="IPR050816">
    <property type="entry name" value="Flavin-dep_Halogenase_NPB"/>
</dbReference>
<reference evidence="3 4" key="1">
    <citation type="journal article" date="2019" name="Int. J. Syst. Evol. Microbiol.">
        <title>The Global Catalogue of Microorganisms (GCM) 10K type strain sequencing project: providing services to taxonomists for standard genome sequencing and annotation.</title>
        <authorList>
            <consortium name="The Broad Institute Genomics Platform"/>
            <consortium name="The Broad Institute Genome Sequencing Center for Infectious Disease"/>
            <person name="Wu L."/>
            <person name="Ma J."/>
        </authorList>
    </citation>
    <scope>NUCLEOTIDE SEQUENCE [LARGE SCALE GENOMIC DNA]</scope>
    <source>
        <strain evidence="3 4">JCM 16114</strain>
    </source>
</reference>
<gene>
    <name evidence="3" type="ORF">GCM10009850_107630</name>
</gene>
<evidence type="ECO:0000313" key="3">
    <source>
        <dbReference type="EMBL" id="GAA2215296.1"/>
    </source>
</evidence>
<comment type="caution">
    <text evidence="3">The sequence shown here is derived from an EMBL/GenBank/DDBJ whole genome shotgun (WGS) entry which is preliminary data.</text>
</comment>
<dbReference type="PANTHER" id="PTHR43747">
    <property type="entry name" value="FAD-BINDING PROTEIN"/>
    <property type="match status" value="1"/>
</dbReference>
<sequence length="590" mass="65048">MTSTSAAGQGLTWSEKINLLAGTMPGAEAGTLSSLLPGPEVNGASMFRSRVPDRERAALSHEAPRPDPDDPHAVRRIGVIGGGTAGYLVALALRAKRPWLDVTLVESSAIPVIGVGEATTPPLLAFLHHYLGIDALDFLKRVKPTWKLGIKFDWGPYPDGIMAPFDWGANSIGVLGSMATRNDPNAYTLQSLFMLHNRVPVFRTDDGEYVSLMDDLPFAYHLENRALVTFLSEIAVERGIHHVDAQISDVRLSGEDWIESLRTTDGRSLDFDLYVDCTGFRSLLLGDALKTGFTSYADSLFTDTAVTGYTTQSEAIEPYTTAATMDAGWCWSIPVPGEDHVGYVYSSAFISGDQAADEVIRQHGTVGDIRTVRFRVGRHEKTWRGNVIALGNSYAFVEPLESSSLLMLVFTIMSMMPLLPASWKQPVPSETLNRVTANRWDGLRWFLALHYRYNRRRDTPFWREVWTSTDVSGIQPLLDVYAAGAPLHLRDPITRRLARAAAPTFYELDGVDCLLLGQNYPAELVAGTEPLEAWQARKSAADALVARALTQRQALAAFQARPELTQSLVHGPHSWVTGYGEERWLWQSGA</sequence>
<dbReference type="EMBL" id="BAAAQX010000049">
    <property type="protein sequence ID" value="GAA2215296.1"/>
    <property type="molecule type" value="Genomic_DNA"/>
</dbReference>
<dbReference type="PANTHER" id="PTHR43747:SF4">
    <property type="entry name" value="FLAVIN-DEPENDENT TRYPTOPHAN HALOGENASE"/>
    <property type="match status" value="1"/>
</dbReference>
<evidence type="ECO:0000256" key="1">
    <source>
        <dbReference type="ARBA" id="ARBA00038396"/>
    </source>
</evidence>
<dbReference type="Proteomes" id="UP001499843">
    <property type="component" value="Unassembled WGS sequence"/>
</dbReference>
<dbReference type="Pfam" id="PF04820">
    <property type="entry name" value="Trp_halogenase"/>
    <property type="match status" value="1"/>
</dbReference>
<feature type="region of interest" description="Disordered" evidence="2">
    <location>
        <begin position="53"/>
        <end position="72"/>
    </location>
</feature>
<dbReference type="Gene3D" id="3.50.50.60">
    <property type="entry name" value="FAD/NAD(P)-binding domain"/>
    <property type="match status" value="1"/>
</dbReference>
<comment type="similarity">
    <text evidence="1">Belongs to the flavin-dependent halogenase family. Bacterial tryptophan halogenase subfamily.</text>
</comment>
<dbReference type="InterPro" id="IPR036188">
    <property type="entry name" value="FAD/NAD-bd_sf"/>
</dbReference>
<evidence type="ECO:0008006" key="5">
    <source>
        <dbReference type="Google" id="ProtNLM"/>
    </source>
</evidence>
<dbReference type="InterPro" id="IPR006905">
    <property type="entry name" value="Flavin_halogenase"/>
</dbReference>
<evidence type="ECO:0000313" key="4">
    <source>
        <dbReference type="Proteomes" id="UP001499843"/>
    </source>
</evidence>
<accession>A0ABN3D148</accession>